<evidence type="ECO:0000256" key="4">
    <source>
        <dbReference type="ARBA" id="ARBA00022741"/>
    </source>
</evidence>
<gene>
    <name evidence="11" type="ORF">Syun_027103</name>
</gene>
<evidence type="ECO:0000256" key="1">
    <source>
        <dbReference type="ARBA" id="ARBA00022527"/>
    </source>
</evidence>
<dbReference type="GO" id="GO:0005524">
    <property type="term" value="F:ATP binding"/>
    <property type="evidence" value="ECO:0007669"/>
    <property type="project" value="UniProtKB-KW"/>
</dbReference>
<evidence type="ECO:0000256" key="5">
    <source>
        <dbReference type="ARBA" id="ARBA00022777"/>
    </source>
</evidence>
<dbReference type="PANTHER" id="PTHR27002">
    <property type="entry name" value="RECEPTOR-LIKE SERINE/THREONINE-PROTEIN KINASE SD1-8"/>
    <property type="match status" value="1"/>
</dbReference>
<dbReference type="AlphaFoldDB" id="A0AAP0EK31"/>
<evidence type="ECO:0000313" key="12">
    <source>
        <dbReference type="Proteomes" id="UP001420932"/>
    </source>
</evidence>
<evidence type="ECO:0000256" key="3">
    <source>
        <dbReference type="ARBA" id="ARBA00022729"/>
    </source>
</evidence>
<dbReference type="PANTHER" id="PTHR27002:SF932">
    <property type="entry name" value="RECEPTOR-LIKE SERINE_THREONINE-PROTEIN KINASE"/>
    <property type="match status" value="1"/>
</dbReference>
<dbReference type="GO" id="GO:0004674">
    <property type="term" value="F:protein serine/threonine kinase activity"/>
    <property type="evidence" value="ECO:0007669"/>
    <property type="project" value="UniProtKB-KW"/>
</dbReference>
<keyword evidence="5" id="KW-0418">Kinase</keyword>
<dbReference type="Proteomes" id="UP001420932">
    <property type="component" value="Unassembled WGS sequence"/>
</dbReference>
<feature type="domain" description="Protein kinase" evidence="10">
    <location>
        <begin position="1"/>
        <end position="219"/>
    </location>
</feature>
<feature type="compositionally biased region" description="Low complexity" evidence="9">
    <location>
        <begin position="224"/>
        <end position="239"/>
    </location>
</feature>
<dbReference type="Pfam" id="PF07714">
    <property type="entry name" value="PK_Tyr_Ser-Thr"/>
    <property type="match status" value="1"/>
</dbReference>
<evidence type="ECO:0000256" key="6">
    <source>
        <dbReference type="ARBA" id="ARBA00022840"/>
    </source>
</evidence>
<keyword evidence="2" id="KW-0808">Transferase</keyword>
<evidence type="ECO:0000256" key="2">
    <source>
        <dbReference type="ARBA" id="ARBA00022679"/>
    </source>
</evidence>
<dbReference type="FunFam" id="1.10.510.10:FF:000060">
    <property type="entry name" value="G-type lectin S-receptor-like serine/threonine-protein kinase"/>
    <property type="match status" value="1"/>
</dbReference>
<organism evidence="11 12">
    <name type="scientific">Stephania yunnanensis</name>
    <dbReference type="NCBI Taxonomy" id="152371"/>
    <lineage>
        <taxon>Eukaryota</taxon>
        <taxon>Viridiplantae</taxon>
        <taxon>Streptophyta</taxon>
        <taxon>Embryophyta</taxon>
        <taxon>Tracheophyta</taxon>
        <taxon>Spermatophyta</taxon>
        <taxon>Magnoliopsida</taxon>
        <taxon>Ranunculales</taxon>
        <taxon>Menispermaceae</taxon>
        <taxon>Menispermoideae</taxon>
        <taxon>Cissampelideae</taxon>
        <taxon>Stephania</taxon>
    </lineage>
</organism>
<sequence>MLVYEYMPNKSLDFVLFDQTRSTSLDWAMRRDIIIGIARGVLYLHQDSRLRIVHRDLKASNVLLDAEMNPKISDFGIARIFGGNQTQANTNRVVGTFGYMSPEYAMNGLFSIKSDVFSFGVLLLEIISGKKNTSFYREDPSMNLIKHAWELWRGGRPLELVDHCAMPMGTSFPQQEVVKFIQVGILCVQEQANDRPTMSSAIFMLSNDTTIPNPKQPAFIFTRNSNRSNSSSASVNEMSTTIVEGR</sequence>
<dbReference type="Gene3D" id="1.10.510.10">
    <property type="entry name" value="Transferase(Phosphotransferase) domain 1"/>
    <property type="match status" value="1"/>
</dbReference>
<keyword evidence="6" id="KW-0067">ATP-binding</keyword>
<dbReference type="EMBL" id="JBBNAF010000012">
    <property type="protein sequence ID" value="KAK9092192.1"/>
    <property type="molecule type" value="Genomic_DNA"/>
</dbReference>
<protein>
    <recommendedName>
        <fullName evidence="10">Protein kinase domain-containing protein</fullName>
    </recommendedName>
</protein>
<dbReference type="GO" id="GO:0005886">
    <property type="term" value="C:plasma membrane"/>
    <property type="evidence" value="ECO:0007669"/>
    <property type="project" value="TreeGrafter"/>
</dbReference>
<reference evidence="11 12" key="1">
    <citation type="submission" date="2024-01" db="EMBL/GenBank/DDBJ databases">
        <title>Genome assemblies of Stephania.</title>
        <authorList>
            <person name="Yang L."/>
        </authorList>
    </citation>
    <scope>NUCLEOTIDE SEQUENCE [LARGE SCALE GENOMIC DNA]</scope>
    <source>
        <strain evidence="11">YNDBR</strain>
        <tissue evidence="11">Leaf</tissue>
    </source>
</reference>
<dbReference type="SMART" id="SM00220">
    <property type="entry name" value="S_TKc"/>
    <property type="match status" value="1"/>
</dbReference>
<keyword evidence="4" id="KW-0547">Nucleotide-binding</keyword>
<dbReference type="InterPro" id="IPR001245">
    <property type="entry name" value="Ser-Thr/Tyr_kinase_cat_dom"/>
</dbReference>
<name>A0AAP0EK31_9MAGN</name>
<evidence type="ECO:0000313" key="11">
    <source>
        <dbReference type="EMBL" id="KAK9092192.1"/>
    </source>
</evidence>
<dbReference type="SUPFAM" id="SSF56112">
    <property type="entry name" value="Protein kinase-like (PK-like)"/>
    <property type="match status" value="1"/>
</dbReference>
<accession>A0AAP0EK31</accession>
<evidence type="ECO:0000256" key="8">
    <source>
        <dbReference type="ARBA" id="ARBA00023180"/>
    </source>
</evidence>
<dbReference type="Pfam" id="PF11883">
    <property type="entry name" value="DUF3403"/>
    <property type="match status" value="1"/>
</dbReference>
<evidence type="ECO:0000256" key="9">
    <source>
        <dbReference type="SAM" id="MobiDB-lite"/>
    </source>
</evidence>
<dbReference type="InterPro" id="IPR021820">
    <property type="entry name" value="S-locus_recpt_kinase_C"/>
</dbReference>
<dbReference type="InterPro" id="IPR000719">
    <property type="entry name" value="Prot_kinase_dom"/>
</dbReference>
<dbReference type="PIRSF" id="PIRSF000654">
    <property type="entry name" value="Integrin-linked_kinase"/>
    <property type="match status" value="1"/>
</dbReference>
<keyword evidence="7" id="KW-1015">Disulfide bond</keyword>
<keyword evidence="12" id="KW-1185">Reference proteome</keyword>
<evidence type="ECO:0000259" key="10">
    <source>
        <dbReference type="PROSITE" id="PS50011"/>
    </source>
</evidence>
<feature type="region of interest" description="Disordered" evidence="9">
    <location>
        <begin position="223"/>
        <end position="246"/>
    </location>
</feature>
<proteinExistence type="predicted"/>
<dbReference type="InterPro" id="IPR008271">
    <property type="entry name" value="Ser/Thr_kinase_AS"/>
</dbReference>
<comment type="caution">
    <text evidence="11">The sequence shown here is derived from an EMBL/GenBank/DDBJ whole genome shotgun (WGS) entry which is preliminary data.</text>
</comment>
<keyword evidence="8" id="KW-0325">Glycoprotein</keyword>
<dbReference type="PROSITE" id="PS50011">
    <property type="entry name" value="PROTEIN_KINASE_DOM"/>
    <property type="match status" value="1"/>
</dbReference>
<keyword evidence="1" id="KW-0723">Serine/threonine-protein kinase</keyword>
<evidence type="ECO:0000256" key="7">
    <source>
        <dbReference type="ARBA" id="ARBA00023157"/>
    </source>
</evidence>
<dbReference type="InterPro" id="IPR011009">
    <property type="entry name" value="Kinase-like_dom_sf"/>
</dbReference>
<dbReference type="PROSITE" id="PS00108">
    <property type="entry name" value="PROTEIN_KINASE_ST"/>
    <property type="match status" value="1"/>
</dbReference>
<keyword evidence="3" id="KW-0732">Signal</keyword>